<reference evidence="26" key="1">
    <citation type="journal article" date="2006" name="Science">
        <title>Ancient noncoding elements conserved in the human genome.</title>
        <authorList>
            <person name="Venkatesh B."/>
            <person name="Kirkness E.F."/>
            <person name="Loh Y.H."/>
            <person name="Halpern A.L."/>
            <person name="Lee A.P."/>
            <person name="Johnson J."/>
            <person name="Dandona N."/>
            <person name="Viswanathan L.D."/>
            <person name="Tay A."/>
            <person name="Venter J.C."/>
            <person name="Strausberg R.L."/>
            <person name="Brenner S."/>
        </authorList>
    </citation>
    <scope>NUCLEOTIDE SEQUENCE [LARGE SCALE GENOMIC DNA]</scope>
</reference>
<dbReference type="Pfam" id="PF00089">
    <property type="entry name" value="Trypsin"/>
    <property type="match status" value="1"/>
</dbReference>
<dbReference type="InterPro" id="IPR035972">
    <property type="entry name" value="GLA-like_dom_SF"/>
</dbReference>
<dbReference type="Proteomes" id="UP000314986">
    <property type="component" value="Unassembled WGS sequence"/>
</dbReference>
<comment type="catalytic activity">
    <reaction evidence="1">
        <text>Selective cleavage of Arg-|-Gly bonds in fibrinogen to form fibrin and release fibrinopeptides A and B.</text>
        <dbReference type="EC" id="3.4.21.5"/>
    </reaction>
</comment>
<dbReference type="FunFam" id="4.10.740.10:FF:000001">
    <property type="entry name" value="vitamin K-dependent protein S"/>
    <property type="match status" value="1"/>
</dbReference>
<evidence type="ECO:0000313" key="25">
    <source>
        <dbReference type="Ensembl" id="ENSCMIP00000018530.1"/>
    </source>
</evidence>
<comment type="subcellular location">
    <subcellularLocation>
        <location evidence="2">Secreted</location>
    </subcellularLocation>
</comment>
<dbReference type="CDD" id="cd00108">
    <property type="entry name" value="KR"/>
    <property type="match status" value="2"/>
</dbReference>
<evidence type="ECO:0000256" key="10">
    <source>
        <dbReference type="ARBA" id="ARBA00022685"/>
    </source>
</evidence>
<dbReference type="InterPro" id="IPR050442">
    <property type="entry name" value="Peptidase_S1_coag_factors"/>
</dbReference>
<keyword evidence="14" id="KW-0865">Zymogen</keyword>
<dbReference type="InterPro" id="IPR013806">
    <property type="entry name" value="Kringle-like"/>
</dbReference>
<evidence type="ECO:0000256" key="20">
    <source>
        <dbReference type="RuleBase" id="RU363034"/>
    </source>
</evidence>
<evidence type="ECO:0000256" key="14">
    <source>
        <dbReference type="ARBA" id="ARBA00023145"/>
    </source>
</evidence>
<keyword evidence="26" id="KW-1185">Reference proteome</keyword>
<keyword evidence="5" id="KW-0301">Gamma-carboxyglutamic acid</keyword>
<dbReference type="InterPro" id="IPR000294">
    <property type="entry name" value="GLA_domain"/>
</dbReference>
<dbReference type="PRINTS" id="PR00018">
    <property type="entry name" value="KRINGLE"/>
</dbReference>
<feature type="chain" id="PRO_5021362220" description="Prothrombin" evidence="21">
    <location>
        <begin position="24"/>
        <end position="614"/>
    </location>
</feature>
<dbReference type="FunFam" id="2.40.10.10:FF:000068">
    <property type="entry name" value="transmembrane protease serine 2"/>
    <property type="match status" value="1"/>
</dbReference>
<dbReference type="Gene3D" id="2.40.20.10">
    <property type="entry name" value="Plasminogen Kringle 4"/>
    <property type="match status" value="2"/>
</dbReference>
<dbReference type="Pfam" id="PF09396">
    <property type="entry name" value="Thrombin_light"/>
    <property type="match status" value="1"/>
</dbReference>
<evidence type="ECO:0000256" key="6">
    <source>
        <dbReference type="ARBA" id="ARBA00022486"/>
    </source>
</evidence>
<gene>
    <name evidence="25" type="primary">f2</name>
</gene>
<evidence type="ECO:0000256" key="15">
    <source>
        <dbReference type="ARBA" id="ARBA00023157"/>
    </source>
</evidence>
<dbReference type="PROSITE" id="PS00011">
    <property type="entry name" value="GLA_1"/>
    <property type="match status" value="1"/>
</dbReference>
<dbReference type="InterPro" id="IPR000001">
    <property type="entry name" value="Kringle"/>
</dbReference>
<keyword evidence="13" id="KW-0106">Calcium</keyword>
<keyword evidence="21" id="KW-0732">Signal</keyword>
<reference evidence="25" key="5">
    <citation type="submission" date="2025-09" db="UniProtKB">
        <authorList>
            <consortium name="Ensembl"/>
        </authorList>
    </citation>
    <scope>IDENTIFICATION</scope>
</reference>
<feature type="domain" description="Kringle" evidence="22">
    <location>
        <begin position="209"/>
        <end position="283"/>
    </location>
</feature>
<evidence type="ECO:0000256" key="21">
    <source>
        <dbReference type="SAM" id="SignalP"/>
    </source>
</evidence>
<dbReference type="InterPro" id="IPR018114">
    <property type="entry name" value="TRYPSIN_HIS"/>
</dbReference>
<accession>A0A4W3HT80</accession>
<dbReference type="PROSITE" id="PS00134">
    <property type="entry name" value="TRYPSIN_HIS"/>
    <property type="match status" value="1"/>
</dbReference>
<dbReference type="Ensembl" id="ENSCMIT00000018880.1">
    <property type="protein sequence ID" value="ENSCMIP00000018530.1"/>
    <property type="gene ID" value="ENSCMIG00000008697.1"/>
</dbReference>
<keyword evidence="12 20" id="KW-0720">Serine protease</keyword>
<dbReference type="SUPFAM" id="SSF57440">
    <property type="entry name" value="Kringle-like"/>
    <property type="match status" value="2"/>
</dbReference>
<dbReference type="PROSITE" id="PS50240">
    <property type="entry name" value="TRYPSIN_DOM"/>
    <property type="match status" value="1"/>
</dbReference>
<dbReference type="EC" id="3.4.21.5" evidence="3"/>
<evidence type="ECO:0000256" key="13">
    <source>
        <dbReference type="ARBA" id="ARBA00022837"/>
    </source>
</evidence>
<dbReference type="InterPro" id="IPR003966">
    <property type="entry name" value="Prothrombin/thrombin"/>
</dbReference>
<evidence type="ECO:0000256" key="16">
    <source>
        <dbReference type="ARBA" id="ARBA00023180"/>
    </source>
</evidence>
<evidence type="ECO:0000256" key="3">
    <source>
        <dbReference type="ARBA" id="ARBA00012174"/>
    </source>
</evidence>
<reference evidence="25" key="4">
    <citation type="submission" date="2025-08" db="UniProtKB">
        <authorList>
            <consortium name="Ensembl"/>
        </authorList>
    </citation>
    <scope>IDENTIFICATION</scope>
</reference>
<keyword evidence="9 20" id="KW-0645">Protease</keyword>
<dbReference type="InterPro" id="IPR009003">
    <property type="entry name" value="Peptidase_S1_PA"/>
</dbReference>
<feature type="signal peptide" evidence="21">
    <location>
        <begin position="1"/>
        <end position="23"/>
    </location>
</feature>
<dbReference type="Pfam" id="PF00594">
    <property type="entry name" value="Gla"/>
    <property type="match status" value="1"/>
</dbReference>
<keyword evidence="10" id="KW-0165">Cleavage on pair of basic residues</keyword>
<dbReference type="PRINTS" id="PR00722">
    <property type="entry name" value="CHYMOTRYPSIN"/>
</dbReference>
<dbReference type="InterPro" id="IPR001254">
    <property type="entry name" value="Trypsin_dom"/>
</dbReference>
<dbReference type="PROSITE" id="PS00021">
    <property type="entry name" value="KRINGLE_1"/>
    <property type="match status" value="2"/>
</dbReference>
<dbReference type="InterPro" id="IPR018992">
    <property type="entry name" value="Thrombin_light_chain"/>
</dbReference>
<dbReference type="SUPFAM" id="SSF50494">
    <property type="entry name" value="Trypsin-like serine proteases"/>
    <property type="match status" value="1"/>
</dbReference>
<dbReference type="PROSITE" id="PS50070">
    <property type="entry name" value="KRINGLE_2"/>
    <property type="match status" value="2"/>
</dbReference>
<evidence type="ECO:0000256" key="19">
    <source>
        <dbReference type="PROSITE-ProRule" id="PRU00121"/>
    </source>
</evidence>
<dbReference type="GO" id="GO:0004252">
    <property type="term" value="F:serine-type endopeptidase activity"/>
    <property type="evidence" value="ECO:0007669"/>
    <property type="project" value="UniProtKB-EC"/>
</dbReference>
<dbReference type="GO" id="GO:0006953">
    <property type="term" value="P:acute-phase response"/>
    <property type="evidence" value="ECO:0007669"/>
    <property type="project" value="UniProtKB-KW"/>
</dbReference>
<evidence type="ECO:0000259" key="23">
    <source>
        <dbReference type="PROSITE" id="PS50240"/>
    </source>
</evidence>
<comment type="caution">
    <text evidence="19">Lacks conserved residue(s) required for the propagation of feature annotation.</text>
</comment>
<evidence type="ECO:0000259" key="22">
    <source>
        <dbReference type="PROSITE" id="PS50070"/>
    </source>
</evidence>
<organism evidence="25 26">
    <name type="scientific">Callorhinchus milii</name>
    <name type="common">Ghost shark</name>
    <dbReference type="NCBI Taxonomy" id="7868"/>
    <lineage>
        <taxon>Eukaryota</taxon>
        <taxon>Metazoa</taxon>
        <taxon>Chordata</taxon>
        <taxon>Craniata</taxon>
        <taxon>Vertebrata</taxon>
        <taxon>Chondrichthyes</taxon>
        <taxon>Holocephali</taxon>
        <taxon>Chimaeriformes</taxon>
        <taxon>Callorhinchidae</taxon>
        <taxon>Callorhinchus</taxon>
    </lineage>
</organism>
<dbReference type="Gene3D" id="4.10.740.10">
    <property type="entry name" value="Coagulation Factor IX"/>
    <property type="match status" value="1"/>
</dbReference>
<dbReference type="FunFam" id="2.40.10.10:FF:000085">
    <property type="entry name" value="Prothrombin"/>
    <property type="match status" value="1"/>
</dbReference>
<dbReference type="GO" id="GO:0006508">
    <property type="term" value="P:proteolysis"/>
    <property type="evidence" value="ECO:0007669"/>
    <property type="project" value="UniProtKB-KW"/>
</dbReference>
<dbReference type="PRINTS" id="PR01505">
    <property type="entry name" value="PROTHROMBIN"/>
</dbReference>
<sequence length="614" mass="70301">MRLHRALLSVQILLFTLVQLCQAENVFLDAKDALSVLKRHRRANSFFEEAKKGDLERECIEEVCNHEEAHEVFEDDVETETFWKQYKVCILPVKPIEREELLGCLNGVCYTGNGAGYEGTISLTKSGRECQRWSRNYPHRIKYSSVTHPEANLLENYCRNPNDSIYGPWCYTKDPTVQSEECYISKCGETLPPLPTMLPSPTLNPSSEPCEQNSGLFYGGTLNRTRSGRTCQAWGSQHPHKHNYTHLRSEDNYCRNPDLDEEGVWCFTTDPDVEMEYCSLSYCDDLMNQQQDYDIDVSDETIAGRTIGGSYQPFFKPSYFGKGEMECGLRPLFERINKKDSGEDELIESLSGRIVHGTDAQRGSAPWQVMLFQKSPQMLLCGASLLSNEWVLTAAHCVLYPPQYKNYTVKDLIVRLGKYERAAYEKLTEKIVAIDKILIHPLYNWKTNLDRDIALLHLKKPIEFTDYISPVCLPSRKITVRLMNEGHKARITGWGNLEETWINGVDHLPTNLQQVQLPIVNQADCRASTKVPVTRFMFCAGYQATDSQRGDACVGDSGGPLVMKNPEDNRWYQMGIVSWGEGCDKDGKFGFYTFTFKVKMWIKKVMELFKRRRG</sequence>
<dbReference type="InterPro" id="IPR017857">
    <property type="entry name" value="Coagulation_fac-like_Gla_dom"/>
</dbReference>
<name>A0A4W3HT80_CALMI</name>
<keyword evidence="8 19" id="KW-0420">Kringle</keyword>
<dbReference type="Pfam" id="PF00051">
    <property type="entry name" value="Kringle"/>
    <property type="match status" value="2"/>
</dbReference>
<evidence type="ECO:0000256" key="9">
    <source>
        <dbReference type="ARBA" id="ARBA00022670"/>
    </source>
</evidence>
<dbReference type="SMART" id="SM00069">
    <property type="entry name" value="GLA"/>
    <property type="match status" value="1"/>
</dbReference>
<dbReference type="PROSITE" id="PS50998">
    <property type="entry name" value="GLA_2"/>
    <property type="match status" value="1"/>
</dbReference>
<dbReference type="Gene3D" id="2.40.10.10">
    <property type="entry name" value="Trypsin-like serine proteases"/>
    <property type="match status" value="3"/>
</dbReference>
<dbReference type="InterPro" id="IPR037111">
    <property type="entry name" value="Thrombin_light_chain_sf"/>
</dbReference>
<dbReference type="SUPFAM" id="SSF57630">
    <property type="entry name" value="GLA-domain"/>
    <property type="match status" value="1"/>
</dbReference>
<proteinExistence type="predicted"/>
<dbReference type="InterPro" id="IPR033116">
    <property type="entry name" value="TRYPSIN_SER"/>
</dbReference>
<evidence type="ECO:0000313" key="26">
    <source>
        <dbReference type="Proteomes" id="UP000314986"/>
    </source>
</evidence>
<comment type="function">
    <text evidence="18">Thrombin, which cleaves bonds after Arg and Lys, converts fibrinogen to fibrin and activates factors V, VII, VIII, XIII, and, in complex with thrombomodulin, protein C. Functions in blood homeostasis, inflammation and wound healing. Activates coagulation factor XI (F11); activation is promoted by the contact with negatively charged surfaces. Triggers the production of pro-inflammatory cytokines, such as MCP-1/CCL2 and IL8/CXCL8, in endothelial cells.</text>
</comment>
<dbReference type="OMA" id="VMIFRKS"/>
<dbReference type="GO" id="GO:0005615">
    <property type="term" value="C:extracellular space"/>
    <property type="evidence" value="ECO:0007669"/>
    <property type="project" value="TreeGrafter"/>
</dbReference>
<evidence type="ECO:0000256" key="8">
    <source>
        <dbReference type="ARBA" id="ARBA00022572"/>
    </source>
</evidence>
<dbReference type="Gene3D" id="4.10.140.10">
    <property type="entry name" value="Thrombin light chain domain"/>
    <property type="match status" value="1"/>
</dbReference>
<dbReference type="PANTHER" id="PTHR24278">
    <property type="entry name" value="COAGULATION FACTOR"/>
    <property type="match status" value="1"/>
</dbReference>
<dbReference type="InterPro" id="IPR018056">
    <property type="entry name" value="Kringle_CS"/>
</dbReference>
<dbReference type="PROSITE" id="PS00135">
    <property type="entry name" value="TRYPSIN_SER"/>
    <property type="match status" value="1"/>
</dbReference>
<dbReference type="InParanoid" id="A0A4W3HT80"/>
<keyword evidence="15" id="KW-1015">Disulfide bond</keyword>
<dbReference type="PRINTS" id="PR00001">
    <property type="entry name" value="GLABLOOD"/>
</dbReference>
<evidence type="ECO:0000256" key="4">
    <source>
        <dbReference type="ARBA" id="ARBA00014840"/>
    </source>
</evidence>
<dbReference type="GeneTree" id="ENSGT00940000164059"/>
<feature type="domain" description="Peptidase S1" evidence="23">
    <location>
        <begin position="354"/>
        <end position="607"/>
    </location>
</feature>
<dbReference type="CDD" id="cd00190">
    <property type="entry name" value="Tryp_SPc"/>
    <property type="match status" value="1"/>
</dbReference>
<evidence type="ECO:0000256" key="2">
    <source>
        <dbReference type="ARBA" id="ARBA00004613"/>
    </source>
</evidence>
<evidence type="ECO:0000256" key="18">
    <source>
        <dbReference type="ARBA" id="ARBA00049579"/>
    </source>
</evidence>
<evidence type="ECO:0000259" key="24">
    <source>
        <dbReference type="PROSITE" id="PS50998"/>
    </source>
</evidence>
<dbReference type="InterPro" id="IPR001314">
    <property type="entry name" value="Peptidase_S1A"/>
</dbReference>
<dbReference type="GO" id="GO:0005509">
    <property type="term" value="F:calcium ion binding"/>
    <property type="evidence" value="ECO:0007669"/>
    <property type="project" value="InterPro"/>
</dbReference>
<keyword evidence="11 20" id="KW-0378">Hydrolase</keyword>
<evidence type="ECO:0000256" key="11">
    <source>
        <dbReference type="ARBA" id="ARBA00022801"/>
    </source>
</evidence>
<dbReference type="AlphaFoldDB" id="A0A4W3HT80"/>
<reference evidence="26" key="3">
    <citation type="journal article" date="2014" name="Nature">
        <title>Elephant shark genome provides unique insights into gnathostome evolution.</title>
        <authorList>
            <consortium name="International Elephant Shark Genome Sequencing Consortium"/>
            <person name="Venkatesh B."/>
            <person name="Lee A.P."/>
            <person name="Ravi V."/>
            <person name="Maurya A.K."/>
            <person name="Lian M.M."/>
            <person name="Swann J.B."/>
            <person name="Ohta Y."/>
            <person name="Flajnik M.F."/>
            <person name="Sutoh Y."/>
            <person name="Kasahara M."/>
            <person name="Hoon S."/>
            <person name="Gangu V."/>
            <person name="Roy S.W."/>
            <person name="Irimia M."/>
            <person name="Korzh V."/>
            <person name="Kondrychyn I."/>
            <person name="Lim Z.W."/>
            <person name="Tay B.H."/>
            <person name="Tohari S."/>
            <person name="Kong K.W."/>
            <person name="Ho S."/>
            <person name="Lorente-Galdos B."/>
            <person name="Quilez J."/>
            <person name="Marques-Bonet T."/>
            <person name="Raney B.J."/>
            <person name="Ingham P.W."/>
            <person name="Tay A."/>
            <person name="Hillier L.W."/>
            <person name="Minx P."/>
            <person name="Boehm T."/>
            <person name="Wilson R.K."/>
            <person name="Brenner S."/>
            <person name="Warren W.C."/>
        </authorList>
    </citation>
    <scope>NUCLEOTIDE SEQUENCE [LARGE SCALE GENOMIC DNA]</scope>
</reference>
<dbReference type="PANTHER" id="PTHR24278:SF39">
    <property type="entry name" value="TRANSMEMBRANE GAMMA-CARBOXYGLUTAMIC ACID PROTEIN 3"/>
    <property type="match status" value="1"/>
</dbReference>
<dbReference type="GO" id="GO:0007596">
    <property type="term" value="P:blood coagulation"/>
    <property type="evidence" value="ECO:0007669"/>
    <property type="project" value="InterPro"/>
</dbReference>
<dbReference type="SMART" id="SM00020">
    <property type="entry name" value="Tryp_SPc"/>
    <property type="match status" value="1"/>
</dbReference>
<feature type="domain" description="Kringle" evidence="22">
    <location>
        <begin position="108"/>
        <end position="187"/>
    </location>
</feature>
<reference evidence="26" key="2">
    <citation type="journal article" date="2007" name="PLoS Biol.">
        <title>Survey sequencing and comparative analysis of the elephant shark (Callorhinchus milii) genome.</title>
        <authorList>
            <person name="Venkatesh B."/>
            <person name="Kirkness E.F."/>
            <person name="Loh Y.H."/>
            <person name="Halpern A.L."/>
            <person name="Lee A.P."/>
            <person name="Johnson J."/>
            <person name="Dandona N."/>
            <person name="Viswanathan L.D."/>
            <person name="Tay A."/>
            <person name="Venter J.C."/>
            <person name="Strausberg R.L."/>
            <person name="Brenner S."/>
        </authorList>
    </citation>
    <scope>NUCLEOTIDE SEQUENCE [LARGE SCALE GENOMIC DNA]</scope>
</reference>
<protein>
    <recommendedName>
        <fullName evidence="4">Prothrombin</fullName>
        <ecNumber evidence="3">3.4.21.5</ecNumber>
    </recommendedName>
    <alternativeName>
        <fullName evidence="17">Coagulation factor II</fullName>
    </alternativeName>
</protein>
<dbReference type="STRING" id="7868.ENSCMIP00000018530"/>
<dbReference type="SMART" id="SM00130">
    <property type="entry name" value="KR"/>
    <property type="match status" value="2"/>
</dbReference>
<evidence type="ECO:0000256" key="1">
    <source>
        <dbReference type="ARBA" id="ARBA00001621"/>
    </source>
</evidence>
<feature type="domain" description="Gla" evidence="24">
    <location>
        <begin position="42"/>
        <end position="88"/>
    </location>
</feature>
<evidence type="ECO:0000256" key="7">
    <source>
        <dbReference type="ARBA" id="ARBA00022525"/>
    </source>
</evidence>
<evidence type="ECO:0000256" key="5">
    <source>
        <dbReference type="ARBA" id="ARBA00022479"/>
    </source>
</evidence>
<keyword evidence="7" id="KW-0964">Secreted</keyword>
<keyword evidence="6" id="KW-0011">Acute phase</keyword>
<dbReference type="InterPro" id="IPR043504">
    <property type="entry name" value="Peptidase_S1_PA_chymotrypsin"/>
</dbReference>
<evidence type="ECO:0000256" key="12">
    <source>
        <dbReference type="ARBA" id="ARBA00022825"/>
    </source>
</evidence>
<keyword evidence="16" id="KW-0325">Glycoprotein</keyword>
<dbReference type="InterPro" id="IPR038178">
    <property type="entry name" value="Kringle_sf"/>
</dbReference>
<evidence type="ECO:0000256" key="17">
    <source>
        <dbReference type="ARBA" id="ARBA00032835"/>
    </source>
</evidence>